<feature type="repeat" description="ANK" evidence="2">
    <location>
        <begin position="37"/>
        <end position="58"/>
    </location>
</feature>
<dbReference type="SUPFAM" id="SSF48403">
    <property type="entry name" value="Ankyrin repeat"/>
    <property type="match status" value="1"/>
</dbReference>
<dbReference type="PROSITE" id="PS50297">
    <property type="entry name" value="ANK_REP_REGION"/>
    <property type="match status" value="1"/>
</dbReference>
<proteinExistence type="predicted"/>
<evidence type="ECO:0000313" key="3">
    <source>
        <dbReference type="EMBL" id="KYP46235.1"/>
    </source>
</evidence>
<dbReference type="Gene3D" id="1.25.40.20">
    <property type="entry name" value="Ankyrin repeat-containing domain"/>
    <property type="match status" value="1"/>
</dbReference>
<dbReference type="PANTHER" id="PTHR24121">
    <property type="entry name" value="NO MECHANORECEPTOR POTENTIAL C, ISOFORM D-RELATED"/>
    <property type="match status" value="1"/>
</dbReference>
<evidence type="ECO:0000313" key="4">
    <source>
        <dbReference type="Proteomes" id="UP000075243"/>
    </source>
</evidence>
<dbReference type="GO" id="GO:0005886">
    <property type="term" value="C:plasma membrane"/>
    <property type="evidence" value="ECO:0007669"/>
    <property type="project" value="UniProtKB-SubCell"/>
</dbReference>
<dbReference type="EMBL" id="KQ483564">
    <property type="protein sequence ID" value="KYP46235.1"/>
    <property type="molecule type" value="Genomic_DNA"/>
</dbReference>
<dbReference type="InterPro" id="IPR036770">
    <property type="entry name" value="Ankyrin_rpt-contain_sf"/>
</dbReference>
<name>A0A151RUL6_CAJCA</name>
<evidence type="ECO:0000256" key="1">
    <source>
        <dbReference type="ARBA" id="ARBA00004413"/>
    </source>
</evidence>
<protein>
    <submittedName>
        <fullName evidence="3">Ankyrin repeat domain-containing protein 27</fullName>
    </submittedName>
</protein>
<dbReference type="PANTHER" id="PTHR24121:SF22">
    <property type="entry name" value="PROTEIN ACCELERATED CELL DEATH 6-LIKE"/>
    <property type="match status" value="1"/>
</dbReference>
<dbReference type="Pfam" id="PF12796">
    <property type="entry name" value="Ank_2"/>
    <property type="match status" value="1"/>
</dbReference>
<reference evidence="3" key="1">
    <citation type="journal article" date="2012" name="Nat. Biotechnol.">
        <title>Draft genome sequence of pigeonpea (Cajanus cajan), an orphan legume crop of resource-poor farmers.</title>
        <authorList>
            <person name="Varshney R.K."/>
            <person name="Chen W."/>
            <person name="Li Y."/>
            <person name="Bharti A.K."/>
            <person name="Saxena R.K."/>
            <person name="Schlueter J.A."/>
            <person name="Donoghue M.T."/>
            <person name="Azam S."/>
            <person name="Fan G."/>
            <person name="Whaley A.M."/>
            <person name="Farmer A.D."/>
            <person name="Sheridan J."/>
            <person name="Iwata A."/>
            <person name="Tuteja R."/>
            <person name="Penmetsa R.V."/>
            <person name="Wu W."/>
            <person name="Upadhyaya H.D."/>
            <person name="Yang S.P."/>
            <person name="Shah T."/>
            <person name="Saxena K.B."/>
            <person name="Michael T."/>
            <person name="McCombie W.R."/>
            <person name="Yang B."/>
            <person name="Zhang G."/>
            <person name="Yang H."/>
            <person name="Wang J."/>
            <person name="Spillane C."/>
            <person name="Cook D.R."/>
            <person name="May G.D."/>
            <person name="Xu X."/>
            <person name="Jackson S.A."/>
        </authorList>
    </citation>
    <scope>NUCLEOTIDE SEQUENCE [LARGE SCALE GENOMIC DNA]</scope>
</reference>
<evidence type="ECO:0000256" key="2">
    <source>
        <dbReference type="PROSITE-ProRule" id="PRU00023"/>
    </source>
</evidence>
<accession>A0A151RUL6</accession>
<gene>
    <name evidence="3" type="ORF">KK1_032173</name>
</gene>
<organism evidence="3 4">
    <name type="scientific">Cajanus cajan</name>
    <name type="common">Pigeon pea</name>
    <name type="synonym">Cajanus indicus</name>
    <dbReference type="NCBI Taxonomy" id="3821"/>
    <lineage>
        <taxon>Eukaryota</taxon>
        <taxon>Viridiplantae</taxon>
        <taxon>Streptophyta</taxon>
        <taxon>Embryophyta</taxon>
        <taxon>Tracheophyta</taxon>
        <taxon>Spermatophyta</taxon>
        <taxon>Magnoliopsida</taxon>
        <taxon>eudicotyledons</taxon>
        <taxon>Gunneridae</taxon>
        <taxon>Pentapetalae</taxon>
        <taxon>rosids</taxon>
        <taxon>fabids</taxon>
        <taxon>Fabales</taxon>
        <taxon>Fabaceae</taxon>
        <taxon>Papilionoideae</taxon>
        <taxon>50 kb inversion clade</taxon>
        <taxon>NPAAA clade</taxon>
        <taxon>indigoferoid/millettioid clade</taxon>
        <taxon>Phaseoleae</taxon>
        <taxon>Cajanus</taxon>
    </lineage>
</organism>
<dbReference type="Proteomes" id="UP000075243">
    <property type="component" value="Unassembled WGS sequence"/>
</dbReference>
<dbReference type="PROSITE" id="PS50088">
    <property type="entry name" value="ANK_REPEAT"/>
    <property type="match status" value="1"/>
</dbReference>
<sequence>MGNTVLHVAAQWGNDDWVKKITKNPFLSHLLHAENKNGDTPLHVAARYGHVSTLSNLFVACLSNLPFLYSENPKKAVEVILARNKQGNTFFHEALLKDRKDVMSMLHSEETSIEVGFKELVERVALYTNNNDGKSVLYLAIERGYKEFVCSALEKLRFQHYALDELIQNHQELDEMIPRAIPTAKPLLPYSYEGTRNHIYIVAR</sequence>
<dbReference type="InterPro" id="IPR002110">
    <property type="entry name" value="Ankyrin_rpt"/>
</dbReference>
<dbReference type="AlphaFoldDB" id="A0A151RUL6"/>
<comment type="subcellular location">
    <subcellularLocation>
        <location evidence="1">Cell membrane</location>
        <topology evidence="1">Peripheral membrane protein</topology>
        <orientation evidence="1">Cytoplasmic side</orientation>
    </subcellularLocation>
</comment>
<keyword evidence="4" id="KW-1185">Reference proteome</keyword>
<keyword evidence="2" id="KW-0040">ANK repeat</keyword>
<dbReference type="Gramene" id="C.cajan_34669.t">
    <property type="protein sequence ID" value="C.cajan_34669.t.cds1"/>
    <property type="gene ID" value="C.cajan_34669"/>
</dbReference>
<dbReference type="STRING" id="3821.A0A151RUL6"/>
<dbReference type="SMART" id="SM00248">
    <property type="entry name" value="ANK"/>
    <property type="match status" value="4"/>
</dbReference>